<gene>
    <name evidence="3" type="ORF">F2Q68_00039059</name>
</gene>
<evidence type="ECO:0000313" key="4">
    <source>
        <dbReference type="Proteomes" id="UP000712281"/>
    </source>
</evidence>
<evidence type="ECO:0000256" key="1">
    <source>
        <dbReference type="SAM" id="MobiDB-lite"/>
    </source>
</evidence>
<dbReference type="AlphaFoldDB" id="A0A8S9MK57"/>
<feature type="domain" description="DUF4216" evidence="2">
    <location>
        <begin position="2"/>
        <end position="64"/>
    </location>
</feature>
<protein>
    <recommendedName>
        <fullName evidence="2">DUF4216 domain-containing protein</fullName>
    </recommendedName>
</protein>
<accession>A0A8S9MK57</accession>
<comment type="caution">
    <text evidence="3">The sequence shown here is derived from an EMBL/GenBank/DDBJ whole genome shotgun (WGS) entry which is preliminary data.</text>
</comment>
<evidence type="ECO:0000313" key="3">
    <source>
        <dbReference type="EMBL" id="KAF2617413.1"/>
    </source>
</evidence>
<dbReference type="EMBL" id="QGKW02000007">
    <property type="protein sequence ID" value="KAF2617413.1"/>
    <property type="molecule type" value="Genomic_DNA"/>
</dbReference>
<dbReference type="Pfam" id="PF13952">
    <property type="entry name" value="DUF4216"/>
    <property type="match status" value="1"/>
</dbReference>
<organism evidence="3 4">
    <name type="scientific">Brassica cretica</name>
    <name type="common">Mustard</name>
    <dbReference type="NCBI Taxonomy" id="69181"/>
    <lineage>
        <taxon>Eukaryota</taxon>
        <taxon>Viridiplantae</taxon>
        <taxon>Streptophyta</taxon>
        <taxon>Embryophyta</taxon>
        <taxon>Tracheophyta</taxon>
        <taxon>Spermatophyta</taxon>
        <taxon>Magnoliopsida</taxon>
        <taxon>eudicotyledons</taxon>
        <taxon>Gunneridae</taxon>
        <taxon>Pentapetalae</taxon>
        <taxon>rosids</taxon>
        <taxon>malvids</taxon>
        <taxon>Brassicales</taxon>
        <taxon>Brassicaceae</taxon>
        <taxon>Brassiceae</taxon>
        <taxon>Brassica</taxon>
    </lineage>
</organism>
<feature type="region of interest" description="Disordered" evidence="1">
    <location>
        <begin position="92"/>
        <end position="111"/>
    </location>
</feature>
<proteinExistence type="predicted"/>
<sequence>MIFRRTWFDNTLGRGMHRHPSGIVDVRPRRHYANYDSFIVLDQSEQVYFIPYPSLRPSVANDWWESTKLKKKMIMNLLMDNPEDEYVSEDALEYSCDDSDSDSESISDNDV</sequence>
<evidence type="ECO:0000259" key="2">
    <source>
        <dbReference type="Pfam" id="PF13952"/>
    </source>
</evidence>
<dbReference type="InterPro" id="IPR025312">
    <property type="entry name" value="DUF4216"/>
</dbReference>
<dbReference type="Proteomes" id="UP000712281">
    <property type="component" value="Unassembled WGS sequence"/>
</dbReference>
<reference evidence="3" key="1">
    <citation type="submission" date="2019-12" db="EMBL/GenBank/DDBJ databases">
        <title>Genome sequencing and annotation of Brassica cretica.</title>
        <authorList>
            <person name="Studholme D.J."/>
            <person name="Sarris P.F."/>
        </authorList>
    </citation>
    <scope>NUCLEOTIDE SEQUENCE</scope>
    <source>
        <strain evidence="3">PFS-001/15</strain>
        <tissue evidence="3">Leaf</tissue>
    </source>
</reference>
<name>A0A8S9MK57_BRACR</name>